<reference evidence="5" key="1">
    <citation type="submission" date="2021-03" db="EMBL/GenBank/DDBJ databases">
        <authorList>
            <person name="Palmer J.M."/>
        </authorList>
    </citation>
    <scope>NUCLEOTIDE SEQUENCE</scope>
    <source>
        <strain evidence="5">ARV_011</strain>
    </source>
</reference>
<accession>A0A9P7V9N5</accession>
<evidence type="ECO:0000256" key="3">
    <source>
        <dbReference type="ARBA" id="ARBA00022989"/>
    </source>
</evidence>
<dbReference type="AlphaFoldDB" id="A0A9P7V9N5"/>
<evidence type="ECO:0000313" key="6">
    <source>
        <dbReference type="Proteomes" id="UP000790833"/>
    </source>
</evidence>
<evidence type="ECO:0000256" key="1">
    <source>
        <dbReference type="ARBA" id="ARBA00004370"/>
    </source>
</evidence>
<dbReference type="GeneID" id="66118451"/>
<keyword evidence="4" id="KW-0472">Membrane</keyword>
<dbReference type="EMBL" id="JAHMUF010000009">
    <property type="protein sequence ID" value="KAG7193879.1"/>
    <property type="molecule type" value="Genomic_DNA"/>
</dbReference>
<gene>
    <name evidence="5" type="ORF">KQ657_005077</name>
</gene>
<name>A0A9P7V9N5_9ASCO</name>
<dbReference type="InterPro" id="IPR005351">
    <property type="entry name" value="ASTER"/>
</dbReference>
<dbReference type="Proteomes" id="UP000790833">
    <property type="component" value="Unassembled WGS sequence"/>
</dbReference>
<dbReference type="OrthoDB" id="284718at2759"/>
<dbReference type="PANTHER" id="PTHR28038">
    <property type="entry name" value="ADL329WP"/>
    <property type="match status" value="1"/>
</dbReference>
<keyword evidence="2" id="KW-0812">Transmembrane</keyword>
<dbReference type="PANTHER" id="PTHR28038:SF1">
    <property type="entry name" value="ADL329WP"/>
    <property type="match status" value="1"/>
</dbReference>
<protein>
    <submittedName>
        <fullName evidence="5">Uncharacterized protein</fullName>
    </submittedName>
</protein>
<keyword evidence="3" id="KW-1133">Transmembrane helix</keyword>
<dbReference type="GO" id="GO:0044183">
    <property type="term" value="F:protein folding chaperone"/>
    <property type="evidence" value="ECO:0007669"/>
    <property type="project" value="InterPro"/>
</dbReference>
<proteinExistence type="predicted"/>
<keyword evidence="6" id="KW-1185">Reference proteome</keyword>
<dbReference type="GO" id="GO:0045048">
    <property type="term" value="P:protein insertion into ER membrane"/>
    <property type="evidence" value="ECO:0007669"/>
    <property type="project" value="InterPro"/>
</dbReference>
<evidence type="ECO:0000256" key="2">
    <source>
        <dbReference type="ARBA" id="ARBA00022692"/>
    </source>
</evidence>
<organism evidence="5 6">
    <name type="scientific">Scheffersomyces spartinae</name>
    <dbReference type="NCBI Taxonomy" id="45513"/>
    <lineage>
        <taxon>Eukaryota</taxon>
        <taxon>Fungi</taxon>
        <taxon>Dikarya</taxon>
        <taxon>Ascomycota</taxon>
        <taxon>Saccharomycotina</taxon>
        <taxon>Pichiomycetes</taxon>
        <taxon>Debaryomycetaceae</taxon>
        <taxon>Scheffersomyces</taxon>
    </lineage>
</organism>
<dbReference type="GO" id="GO:0005789">
    <property type="term" value="C:endoplasmic reticulum membrane"/>
    <property type="evidence" value="ECO:0007669"/>
    <property type="project" value="InterPro"/>
</dbReference>
<comment type="subcellular location">
    <subcellularLocation>
        <location evidence="1">Membrane</location>
    </subcellularLocation>
</comment>
<evidence type="ECO:0000256" key="4">
    <source>
        <dbReference type="ARBA" id="ARBA00023136"/>
    </source>
</evidence>
<comment type="caution">
    <text evidence="5">The sequence shown here is derived from an EMBL/GenBank/DDBJ whole genome shotgun (WGS) entry which is preliminary data.</text>
</comment>
<sequence length="124" mass="13491">MSSKKREDLVIPYHHVPIKTKPEASAMIAQTLPMAAMFMRNKLLSWSSLFLAVQAYLNEPVYKVKSESSADQPPLLRIVFALVSLATCYIDLIIPSTSATAKKASNLASMVSETVSTIASSATE</sequence>
<dbReference type="RefSeq" id="XP_043049426.1">
    <property type="nucleotide sequence ID" value="XM_043195721.1"/>
</dbReference>
<dbReference type="Pfam" id="PF03669">
    <property type="entry name" value="ASTER"/>
    <property type="match status" value="1"/>
</dbReference>
<evidence type="ECO:0000313" key="5">
    <source>
        <dbReference type="EMBL" id="KAG7193879.1"/>
    </source>
</evidence>